<dbReference type="AlphaFoldDB" id="A0A433SM69"/>
<name>A0A433SM69_ELYCH</name>
<organism evidence="1 2">
    <name type="scientific">Elysia chlorotica</name>
    <name type="common">Eastern emerald elysia</name>
    <name type="synonym">Sea slug</name>
    <dbReference type="NCBI Taxonomy" id="188477"/>
    <lineage>
        <taxon>Eukaryota</taxon>
        <taxon>Metazoa</taxon>
        <taxon>Spiralia</taxon>
        <taxon>Lophotrochozoa</taxon>
        <taxon>Mollusca</taxon>
        <taxon>Gastropoda</taxon>
        <taxon>Heterobranchia</taxon>
        <taxon>Euthyneura</taxon>
        <taxon>Panpulmonata</taxon>
        <taxon>Sacoglossa</taxon>
        <taxon>Placobranchoidea</taxon>
        <taxon>Plakobranchidae</taxon>
        <taxon>Elysia</taxon>
    </lineage>
</organism>
<keyword evidence="2" id="KW-1185">Reference proteome</keyword>
<protein>
    <submittedName>
        <fullName evidence="1">Uncharacterized protein</fullName>
    </submittedName>
</protein>
<evidence type="ECO:0000313" key="1">
    <source>
        <dbReference type="EMBL" id="RUS70278.1"/>
    </source>
</evidence>
<gene>
    <name evidence="1" type="ORF">EGW08_021955</name>
</gene>
<dbReference type="Proteomes" id="UP000271974">
    <property type="component" value="Unassembled WGS sequence"/>
</dbReference>
<sequence>MTSIVTSEPSCDNAPCYTSRLRRSEVSLIRAVMFWSNNPNDPVCTPLNKFGMFHYVYEPLNVPFPDDDDDAFTTVATAAFDVVTGLRYMTPFEFEQLVRDPSKNIPHRIPSTTMGGFYNKIINQLVIDKAEVANKVSSTSIHDIVPLPEIPIEQLKYGEKAIKAAHELCYNMMIDNPRMTFDKMKEFGSSHMNDTRARNLYYRLFINLCAKACRSSNTIKLFPYDKVMEGNLSRWLSQNMANLRVLIDDYLTIKICPWCYRPVNITVKKKLASGAAHKASLFTSEYTNEFLYCIEKNNRGIIEFPMVAADPARNRFYLNKIEWNVNKSSKIIIYAHIDYTDKLCISVFDARKKIITVTPVEISPFY</sequence>
<proteinExistence type="predicted"/>
<dbReference type="OrthoDB" id="10540007at2759"/>
<dbReference type="EMBL" id="RQTK01001446">
    <property type="protein sequence ID" value="RUS70278.1"/>
    <property type="molecule type" value="Genomic_DNA"/>
</dbReference>
<accession>A0A433SM69</accession>
<comment type="caution">
    <text evidence="1">The sequence shown here is derived from an EMBL/GenBank/DDBJ whole genome shotgun (WGS) entry which is preliminary data.</text>
</comment>
<reference evidence="1 2" key="1">
    <citation type="submission" date="2019-01" db="EMBL/GenBank/DDBJ databases">
        <title>A draft genome assembly of the solar-powered sea slug Elysia chlorotica.</title>
        <authorList>
            <person name="Cai H."/>
            <person name="Li Q."/>
            <person name="Fang X."/>
            <person name="Li J."/>
            <person name="Curtis N.E."/>
            <person name="Altenburger A."/>
            <person name="Shibata T."/>
            <person name="Feng M."/>
            <person name="Maeda T."/>
            <person name="Schwartz J.A."/>
            <person name="Shigenobu S."/>
            <person name="Lundholm N."/>
            <person name="Nishiyama T."/>
            <person name="Yang H."/>
            <person name="Hasebe M."/>
            <person name="Li S."/>
            <person name="Pierce S.K."/>
            <person name="Wang J."/>
        </authorList>
    </citation>
    <scope>NUCLEOTIDE SEQUENCE [LARGE SCALE GENOMIC DNA]</scope>
    <source>
        <strain evidence="1">EC2010</strain>
        <tissue evidence="1">Whole organism of an adult</tissue>
    </source>
</reference>
<evidence type="ECO:0000313" key="2">
    <source>
        <dbReference type="Proteomes" id="UP000271974"/>
    </source>
</evidence>